<dbReference type="PANTHER" id="PTHR36842:SF1">
    <property type="entry name" value="PROTEIN TOLB"/>
    <property type="match status" value="1"/>
</dbReference>
<dbReference type="AlphaFoldDB" id="A0A0E3SFE6"/>
<dbReference type="Proteomes" id="UP000033101">
    <property type="component" value="Chromosome"/>
</dbReference>
<dbReference type="STRING" id="1434110.MSHOH_1720"/>
<dbReference type="InterPro" id="IPR011047">
    <property type="entry name" value="Quinoprotein_ADH-like_sf"/>
</dbReference>
<dbReference type="CDD" id="cd00146">
    <property type="entry name" value="PKD"/>
    <property type="match status" value="2"/>
</dbReference>
<dbReference type="HOGENOM" id="CLU_009562_0_0_2"/>
<dbReference type="SUPFAM" id="SSF69304">
    <property type="entry name" value="Tricorn protease N-terminal domain"/>
    <property type="match status" value="3"/>
</dbReference>
<dbReference type="InterPro" id="IPR035986">
    <property type="entry name" value="PKD_dom_sf"/>
</dbReference>
<dbReference type="SUPFAM" id="SSF50998">
    <property type="entry name" value="Quinoprotein alcohol dehydrogenase-like"/>
    <property type="match status" value="1"/>
</dbReference>
<dbReference type="InterPro" id="IPR022409">
    <property type="entry name" value="PKD/Chitinase_dom"/>
</dbReference>
<dbReference type="Pfam" id="PF18911">
    <property type="entry name" value="PKD_4"/>
    <property type="match status" value="2"/>
</dbReference>
<dbReference type="EMBL" id="CP009516">
    <property type="protein sequence ID" value="AKB78203.1"/>
    <property type="molecule type" value="Genomic_DNA"/>
</dbReference>
<accession>A0A0E3SFE6</accession>
<evidence type="ECO:0000259" key="1">
    <source>
        <dbReference type="PROSITE" id="PS50093"/>
    </source>
</evidence>
<dbReference type="InterPro" id="IPR011042">
    <property type="entry name" value="6-blade_b-propeller_TolB-like"/>
</dbReference>
<name>A0A0E3SFE6_9EURY</name>
<dbReference type="PROSITE" id="PS50093">
    <property type="entry name" value="PKD"/>
    <property type="match status" value="1"/>
</dbReference>
<evidence type="ECO:0000313" key="2">
    <source>
        <dbReference type="EMBL" id="AKB78203.1"/>
    </source>
</evidence>
<protein>
    <submittedName>
        <fullName evidence="2">Cell surface protein</fullName>
    </submittedName>
</protein>
<dbReference type="SMART" id="SM00089">
    <property type="entry name" value="PKD"/>
    <property type="match status" value="1"/>
</dbReference>
<dbReference type="SUPFAM" id="SSF49299">
    <property type="entry name" value="PKD domain"/>
    <property type="match status" value="2"/>
</dbReference>
<gene>
    <name evidence="2" type="ORF">MSHOH_1720</name>
</gene>
<dbReference type="NCBIfam" id="TIGR04275">
    <property type="entry name" value="beta_prop_Msarc"/>
    <property type="match status" value="11"/>
</dbReference>
<dbReference type="KEGG" id="mhor:MSHOH_1720"/>
<reference evidence="2 3" key="1">
    <citation type="submission" date="2014-07" db="EMBL/GenBank/DDBJ databases">
        <title>Methanogenic archaea and the global carbon cycle.</title>
        <authorList>
            <person name="Henriksen J.R."/>
            <person name="Luke J."/>
            <person name="Reinhart S."/>
            <person name="Benedict M.N."/>
            <person name="Youngblut N.D."/>
            <person name="Metcalf M.E."/>
            <person name="Whitaker R.J."/>
            <person name="Metcalf W.W."/>
        </authorList>
    </citation>
    <scope>NUCLEOTIDE SEQUENCE [LARGE SCALE GENOMIC DNA]</scope>
    <source>
        <strain evidence="2 3">HB-1</strain>
    </source>
</reference>
<dbReference type="Gene3D" id="2.120.10.30">
    <property type="entry name" value="TolB, C-terminal domain"/>
    <property type="match status" value="2"/>
</dbReference>
<dbReference type="Gene3D" id="2.60.40.10">
    <property type="entry name" value="Immunoglobulins"/>
    <property type="match status" value="2"/>
</dbReference>
<dbReference type="InterPro" id="IPR013783">
    <property type="entry name" value="Ig-like_fold"/>
</dbReference>
<keyword evidence="3" id="KW-1185">Reference proteome</keyword>
<evidence type="ECO:0000313" key="3">
    <source>
        <dbReference type="Proteomes" id="UP000033101"/>
    </source>
</evidence>
<organism evidence="2 3">
    <name type="scientific">Methanosarcina horonobensis HB-1 = JCM 15518</name>
    <dbReference type="NCBI Taxonomy" id="1434110"/>
    <lineage>
        <taxon>Archaea</taxon>
        <taxon>Methanobacteriati</taxon>
        <taxon>Methanobacteriota</taxon>
        <taxon>Stenosarchaea group</taxon>
        <taxon>Methanomicrobia</taxon>
        <taxon>Methanosarcinales</taxon>
        <taxon>Methanosarcinaceae</taxon>
        <taxon>Methanosarcina</taxon>
    </lineage>
</organism>
<dbReference type="InterPro" id="IPR027618">
    <property type="entry name" value="Beta_prop_Msarc"/>
</dbReference>
<feature type="domain" description="PKD" evidence="1">
    <location>
        <begin position="366"/>
        <end position="399"/>
    </location>
</feature>
<sequence>MMNKEKLCSMILTSTILVLFILTSISAAVQEIQLTQNGSRASTPAIYGDKVVWADFVNDSGIIHLYNLTTSEDIQLESFHGSRPAIYGDKIVWRDYQICGNNENYNLSVYDISTAEKFQITKNVSEDSIPAIYEDKIVWHNSRNGVDDIYMYNLSTSTEYQITSNRVALHPAIYADRIVWTDYRNGNPNICMYNLSASKETQITDSEYPQLYPSIYGDTIVWAGDRGGRRYSLNSDIYMYNVSTSKITQITNSESASRPKIYKENIIWMDSRNGSWNIYMYNISTQEEFQVSRGESGQMWPAIYDDRIVWKDNRNAKDGHSDVYTCMASAVFKSPVANFSVAPDLGFSPLSVQFTDFSKNAILRSWDFNNDGVPESTEKNPVYVYTNPGNYLVNLTVSDINTTDSKLFTVLVFAEQLLDDQLVLTETQISTSGKATYDSPSIYDDKVVWIDHTGDYSGNDKYDICLYNTSTKRETRIHTTNGLVYGLEIYKDRIVWYEARNGQSDIYMYNISTSKETQITTCGTTSHPAIYEDRIVWADNRDEEGTSDIYMYNLSTSEESKIINDTSAVELDIYGDKIVWLNYTSVSYSNGFSNIYMYDLSTSKKIQITTSGSAGYPVAIYDDRIVWEDDGYEKRQIYVYNISDSTEIKITPDNLSQQRPDIYGDRIVWQDQRNGNPDIFMYNLSTQKEIQITTSRLIQDCPVIYGDRILWYDSRKYGSDIYMCTISLKEPRIPVANFSTNFTNGCAPLSVQFTDLSENATEWKWDFGDNTYSADRNPVHTIKLETIPSV</sequence>
<dbReference type="PANTHER" id="PTHR36842">
    <property type="entry name" value="PROTEIN TOLB HOMOLOG"/>
    <property type="match status" value="1"/>
</dbReference>
<dbReference type="PATRIC" id="fig|1434110.4.peg.2172"/>
<dbReference type="InterPro" id="IPR000601">
    <property type="entry name" value="PKD_dom"/>
</dbReference>
<proteinExistence type="predicted"/>